<evidence type="ECO:0000313" key="7">
    <source>
        <dbReference type="Proteomes" id="UP000737391"/>
    </source>
</evidence>
<dbReference type="SUPFAM" id="SSF56219">
    <property type="entry name" value="DNase I-like"/>
    <property type="match status" value="1"/>
</dbReference>
<dbReference type="PANTHER" id="PTHR34861">
    <property type="match status" value="1"/>
</dbReference>
<dbReference type="InterPro" id="IPR007325">
    <property type="entry name" value="KFase/CYL"/>
</dbReference>
<evidence type="ECO:0000313" key="6">
    <source>
        <dbReference type="EMBL" id="KAF4502547.1"/>
    </source>
</evidence>
<dbReference type="OrthoDB" id="4842715at2759"/>
<dbReference type="InterPro" id="IPR043502">
    <property type="entry name" value="DNA/RNA_pol_sf"/>
</dbReference>
<gene>
    <name evidence="6" type="ORF">FAGAP_1217</name>
</gene>
<feature type="domain" description="Reverse transcriptase" evidence="5">
    <location>
        <begin position="826"/>
        <end position="1108"/>
    </location>
</feature>
<dbReference type="PANTHER" id="PTHR34861:SF11">
    <property type="entry name" value="CYCLASE"/>
    <property type="match status" value="1"/>
</dbReference>
<dbReference type="SUPFAM" id="SSF56672">
    <property type="entry name" value="DNA/RNA polymerases"/>
    <property type="match status" value="1"/>
</dbReference>
<keyword evidence="3" id="KW-0496">Mitochondrion</keyword>
<dbReference type="InterPro" id="IPR037175">
    <property type="entry name" value="KFase_sf"/>
</dbReference>
<dbReference type="Pfam" id="PF14529">
    <property type="entry name" value="Exo_endo_phos_2"/>
    <property type="match status" value="1"/>
</dbReference>
<keyword evidence="7" id="KW-1185">Reference proteome</keyword>
<dbReference type="GO" id="GO:0005739">
    <property type="term" value="C:mitochondrion"/>
    <property type="evidence" value="ECO:0007669"/>
    <property type="project" value="UniProtKB-SubCell"/>
</dbReference>
<evidence type="ECO:0000256" key="2">
    <source>
        <dbReference type="ARBA" id="ARBA00007865"/>
    </source>
</evidence>
<dbReference type="Gene3D" id="3.50.30.50">
    <property type="entry name" value="Putative cyclase"/>
    <property type="match status" value="1"/>
</dbReference>
<name>A0A9P5BJK9_9HYPO</name>
<dbReference type="SUPFAM" id="SSF102198">
    <property type="entry name" value="Putative cyclase"/>
    <property type="match status" value="1"/>
</dbReference>
<dbReference type="PROSITE" id="PS50878">
    <property type="entry name" value="RT_POL"/>
    <property type="match status" value="1"/>
</dbReference>
<dbReference type="Pfam" id="PF00078">
    <property type="entry name" value="RVT_1"/>
    <property type="match status" value="1"/>
</dbReference>
<dbReference type="CDD" id="cd01650">
    <property type="entry name" value="RT_nLTR_like"/>
    <property type="match status" value="1"/>
</dbReference>
<dbReference type="Pfam" id="PF04199">
    <property type="entry name" value="Cyclase"/>
    <property type="match status" value="1"/>
</dbReference>
<reference evidence="6" key="1">
    <citation type="submission" date="2020-01" db="EMBL/GenBank/DDBJ databases">
        <title>Identification and distribution of gene clusters putatively required for synthesis of sphingolipid metabolism inhibitors in phylogenetically diverse species of the filamentous fungus Fusarium.</title>
        <authorList>
            <person name="Kim H.-S."/>
            <person name="Busman M."/>
            <person name="Brown D.W."/>
            <person name="Divon H."/>
            <person name="Uhlig S."/>
            <person name="Proctor R.H."/>
        </authorList>
    </citation>
    <scope>NUCLEOTIDE SEQUENCE</scope>
    <source>
        <strain evidence="6">NRRL 31653</strain>
    </source>
</reference>
<evidence type="ECO:0000259" key="5">
    <source>
        <dbReference type="PROSITE" id="PS50878"/>
    </source>
</evidence>
<comment type="similarity">
    <text evidence="2">Belongs to the Cyclase 1 superfamily.</text>
</comment>
<feature type="region of interest" description="Disordered" evidence="4">
    <location>
        <begin position="751"/>
        <end position="772"/>
    </location>
</feature>
<organism evidence="6 7">
    <name type="scientific">Fusarium agapanthi</name>
    <dbReference type="NCBI Taxonomy" id="1803897"/>
    <lineage>
        <taxon>Eukaryota</taxon>
        <taxon>Fungi</taxon>
        <taxon>Dikarya</taxon>
        <taxon>Ascomycota</taxon>
        <taxon>Pezizomycotina</taxon>
        <taxon>Sordariomycetes</taxon>
        <taxon>Hypocreomycetidae</taxon>
        <taxon>Hypocreales</taxon>
        <taxon>Nectriaceae</taxon>
        <taxon>Fusarium</taxon>
        <taxon>Fusarium fujikuroi species complex</taxon>
    </lineage>
</organism>
<dbReference type="EMBL" id="LUFC02000069">
    <property type="protein sequence ID" value="KAF4502547.1"/>
    <property type="molecule type" value="Genomic_DNA"/>
</dbReference>
<dbReference type="InterPro" id="IPR036691">
    <property type="entry name" value="Endo/exonu/phosph_ase_sf"/>
</dbReference>
<sequence>MAPKKLPTFDDLTLDKNGPPGNAWGLWGPDDQLVRYEKVSESLSLDWPLDKVSHPPFGRKALEHRILSKAPMAMNDDVIALNTQSSTQWDGFRHYGYQRTGQFYMGHKQEEFVSGSQSLGIDVYANSGGIIGRGVLIDWYSWSQRNNISLSPFQTNAVEMCHIRAIIAEESIEFHQGDILFIRVGFAVHYNALSPQEQENSPNRQPGGLLGLEATKESLRWLWDSGFAAIASDAAGFERGPATGAYNHPDVSIHQWALAGWGVPIGELFDLEELAEKCRERKRWTFFLTSIPLKVPGGVASPGNAVAIFPSDLSIVQINVKDAPERVQSLKNWIHNCDHRAEILCLQDIPSNIRSIQFPDHVLAFGPNNPELLPPKGEEQAKTKKRKVIHITSQYLEKEKLHAVAYLIHKSIPIADWDVEFHDDVNFGLAATLLFRISDDQTIAIHNVYNQYKKVKIPDLLQRVTATGQDFLVGDFNLHHPAWCGNKVITIEPQAIELANGLDQAGMNLLTARGFRTYARGKFKAGVITSTIDLTYASSCLLPFVREWESPNVSGFDSDHRVIMTTLNLEVNRVPSTYYIWKRANPDKFRACVGGSLKSIGFPALTSTAMIDNYARKVVRAFGPAIETLVPLASPPGSKRPKSRPNLVTQRAQNLVRLAEERERNSGVTVESQQHYKVKRFAQNVMRKERSASFHRMLSQDIAKRRRLYFWARRGASWNKKALMPIRQLTADDITHRTPDSMARCFRQAMWPNGTSDEQQVPPDRPPDDSERVPFAVSQDLEKSEVKRLIAGAPSGKAAGPDLLAYEGMKMAQEELLPYLHHLFAACLKLGHHPAAFKQACTVMLRKAGKDDYEQPKSWRPVALLPCMGKLLEKIFTYRLKQLAVEHNLLPDVQFGTPGKCTTKALQYLLNNVYHAWTGKFRRLATIMGLDITGAYDRVERVKLMKILQETGLPEWMLSFIWSFLTDRSTDMRIPGFTSSSFWVNMGIPQGSPLSPILFLFFSMPIVGAASEYTNSRVKIYPFAYVDDTYLLAVSNDYGDNCKALKECHDRIMEWADSVGVSFSPHKYHVMHFSPPHCPVKPPNLMPKIPGLDGKEPERSMRILGVEVDYKLNWRRHVEELGAKANTKMNNIARICNTTAGPDIISLRQLYITTVRPILSHGCGAWFIYGDKEKVKYQIPNPVLKSLVSIQNQCLRIVTGALALTPGRTVNKEVYVEDILVYLERVATLQRARALDTPDHERLRRIRRHGKTPAEFELHPYHALDYPARSLLERANESCRDRKASNISLNIVRKAMTKIAKQDAEEMSQRMWSRHLEDSHEESPRFRSAALMDKAGWGPHNLKRYRGLSRAQSTMLIQCRTGLIALKPYLCRINVSQPGQPLHKTANHVSGLRHGALRLRSRPRDRLPPVHPVDFYRMLSEKPEIAADWAMTHFDIPQFEYASLDSRFNSVEPSTSASQPLNVLDELKAWLYGRAT</sequence>
<comment type="subcellular location">
    <subcellularLocation>
        <location evidence="1">Mitochondrion</location>
    </subcellularLocation>
</comment>
<evidence type="ECO:0000256" key="3">
    <source>
        <dbReference type="ARBA" id="ARBA00023128"/>
    </source>
</evidence>
<dbReference type="GO" id="GO:0004061">
    <property type="term" value="F:arylformamidase activity"/>
    <property type="evidence" value="ECO:0007669"/>
    <property type="project" value="InterPro"/>
</dbReference>
<comment type="caution">
    <text evidence="6">The sequence shown here is derived from an EMBL/GenBank/DDBJ whole genome shotgun (WGS) entry which is preliminary data.</text>
</comment>
<protein>
    <submittedName>
        <fullName evidence="6">Zinc knuckle</fullName>
    </submittedName>
</protein>
<dbReference type="InterPro" id="IPR005135">
    <property type="entry name" value="Endo/exonuclease/phosphatase"/>
</dbReference>
<proteinExistence type="inferred from homology"/>
<dbReference type="InterPro" id="IPR000477">
    <property type="entry name" value="RT_dom"/>
</dbReference>
<evidence type="ECO:0000256" key="1">
    <source>
        <dbReference type="ARBA" id="ARBA00004173"/>
    </source>
</evidence>
<evidence type="ECO:0000256" key="4">
    <source>
        <dbReference type="SAM" id="MobiDB-lite"/>
    </source>
</evidence>
<dbReference type="GO" id="GO:0019441">
    <property type="term" value="P:L-tryptophan catabolic process to kynurenine"/>
    <property type="evidence" value="ECO:0007669"/>
    <property type="project" value="InterPro"/>
</dbReference>
<dbReference type="Gene3D" id="3.60.10.10">
    <property type="entry name" value="Endonuclease/exonuclease/phosphatase"/>
    <property type="match status" value="1"/>
</dbReference>
<dbReference type="Proteomes" id="UP000737391">
    <property type="component" value="Unassembled WGS sequence"/>
</dbReference>
<accession>A0A9P5BJK9</accession>